<evidence type="ECO:0000313" key="3">
    <source>
        <dbReference type="EMBL" id="GGD24426.1"/>
    </source>
</evidence>
<feature type="domain" description="DNA primase/polymerase bifunctional N-terminal" evidence="2">
    <location>
        <begin position="40"/>
        <end position="217"/>
    </location>
</feature>
<dbReference type="SUPFAM" id="SSF56747">
    <property type="entry name" value="Prim-pol domain"/>
    <property type="match status" value="1"/>
</dbReference>
<protein>
    <submittedName>
        <fullName evidence="3">DNA primase</fullName>
    </submittedName>
</protein>
<dbReference type="InterPro" id="IPR015330">
    <property type="entry name" value="DNA_primase/pol_bifunc_N"/>
</dbReference>
<dbReference type="PANTHER" id="PTHR35372">
    <property type="entry name" value="ATP BINDING PROTEIN-RELATED"/>
    <property type="match status" value="1"/>
</dbReference>
<dbReference type="EMBL" id="BMCK01000004">
    <property type="protein sequence ID" value="GGD24426.1"/>
    <property type="molecule type" value="Genomic_DNA"/>
</dbReference>
<dbReference type="Pfam" id="PF09250">
    <property type="entry name" value="Prim-Pol"/>
    <property type="match status" value="1"/>
</dbReference>
<dbReference type="CDD" id="cd04859">
    <property type="entry name" value="Prim_Pol"/>
    <property type="match status" value="1"/>
</dbReference>
<keyword evidence="1" id="KW-0378">Hydrolase</keyword>
<proteinExistence type="predicted"/>
<organism evidence="3 4">
    <name type="scientific">Nocardioides daphniae</name>
    <dbReference type="NCBI Taxonomy" id="402297"/>
    <lineage>
        <taxon>Bacteria</taxon>
        <taxon>Bacillati</taxon>
        <taxon>Actinomycetota</taxon>
        <taxon>Actinomycetes</taxon>
        <taxon>Propionibacteriales</taxon>
        <taxon>Nocardioidaceae</taxon>
        <taxon>Nocardioides</taxon>
    </lineage>
</organism>
<accession>A0ABQ1QEL9</accession>
<gene>
    <name evidence="3" type="ORF">GCM10007231_24500</name>
</gene>
<sequence>MPPEAHARGMEHTAQRRPAISRWDPMLPVQLSEAPDLVTASTMLASRDIPVFPCVAGGKQPLTRHGFHDASADLATVHEWWSRWPDANIGMPTGIASGVDVVDIDVHAGGNGFDSFERARGEGLAEGWAWLVRTPSGGVHASYLRDTSADAAATSLTEQRSWQAPSRHIDFRGDGGYVVVPPSRTTAGADEAGRYRLLAVSQHPISPVDAAALRAFLEPPRADLPSPAAAQLLTRPDRLAAQVERLQQGERNRGLFWAACRMVEDGHAFDATADALGPAGRTIGLEDREILATIRSAYRSTSPRPTSATRTSRLSEVVAL</sequence>
<evidence type="ECO:0000256" key="1">
    <source>
        <dbReference type="ARBA" id="ARBA00022801"/>
    </source>
</evidence>
<keyword evidence="4" id="KW-1185">Reference proteome</keyword>
<reference evidence="4" key="1">
    <citation type="journal article" date="2019" name="Int. J. Syst. Evol. Microbiol.">
        <title>The Global Catalogue of Microorganisms (GCM) 10K type strain sequencing project: providing services to taxonomists for standard genome sequencing and annotation.</title>
        <authorList>
            <consortium name="The Broad Institute Genomics Platform"/>
            <consortium name="The Broad Institute Genome Sequencing Center for Infectious Disease"/>
            <person name="Wu L."/>
            <person name="Ma J."/>
        </authorList>
    </citation>
    <scope>NUCLEOTIDE SEQUENCE [LARGE SCALE GENOMIC DNA]</scope>
    <source>
        <strain evidence="4">CCM 7403</strain>
    </source>
</reference>
<dbReference type="Proteomes" id="UP000630594">
    <property type="component" value="Unassembled WGS sequence"/>
</dbReference>
<name>A0ABQ1QEL9_9ACTN</name>
<evidence type="ECO:0000313" key="4">
    <source>
        <dbReference type="Proteomes" id="UP000630594"/>
    </source>
</evidence>
<evidence type="ECO:0000259" key="2">
    <source>
        <dbReference type="SMART" id="SM00943"/>
    </source>
</evidence>
<comment type="caution">
    <text evidence="3">The sequence shown here is derived from an EMBL/GenBank/DDBJ whole genome shotgun (WGS) entry which is preliminary data.</text>
</comment>
<dbReference type="SMART" id="SM00943">
    <property type="entry name" value="Prim-Pol"/>
    <property type="match status" value="1"/>
</dbReference>
<dbReference type="PANTHER" id="PTHR35372:SF2">
    <property type="entry name" value="SF3 HELICASE DOMAIN-CONTAINING PROTEIN"/>
    <property type="match status" value="1"/>
</dbReference>
<dbReference type="InterPro" id="IPR051620">
    <property type="entry name" value="ORF904-like_C"/>
</dbReference>